<keyword evidence="2" id="KW-1185">Reference proteome</keyword>
<gene>
    <name evidence="1" type="ORF">CCMP2556_LOCUS40357</name>
</gene>
<comment type="caution">
    <text evidence="1">The sequence shown here is derived from an EMBL/GenBank/DDBJ whole genome shotgun (WGS) entry which is preliminary data.</text>
</comment>
<evidence type="ECO:0000313" key="2">
    <source>
        <dbReference type="Proteomes" id="UP001642484"/>
    </source>
</evidence>
<evidence type="ECO:0000313" key="1">
    <source>
        <dbReference type="EMBL" id="CAK9082636.1"/>
    </source>
</evidence>
<organism evidence="1 2">
    <name type="scientific">Durusdinium trenchii</name>
    <dbReference type="NCBI Taxonomy" id="1381693"/>
    <lineage>
        <taxon>Eukaryota</taxon>
        <taxon>Sar</taxon>
        <taxon>Alveolata</taxon>
        <taxon>Dinophyceae</taxon>
        <taxon>Suessiales</taxon>
        <taxon>Symbiodiniaceae</taxon>
        <taxon>Durusdinium</taxon>
    </lineage>
</organism>
<dbReference type="Proteomes" id="UP001642484">
    <property type="component" value="Unassembled WGS sequence"/>
</dbReference>
<accession>A0ABP0Q3K8</accession>
<reference evidence="1 2" key="1">
    <citation type="submission" date="2024-02" db="EMBL/GenBank/DDBJ databases">
        <authorList>
            <person name="Chen Y."/>
            <person name="Shah S."/>
            <person name="Dougan E. K."/>
            <person name="Thang M."/>
            <person name="Chan C."/>
        </authorList>
    </citation>
    <scope>NUCLEOTIDE SEQUENCE [LARGE SCALE GENOMIC DNA]</scope>
</reference>
<proteinExistence type="predicted"/>
<dbReference type="EMBL" id="CAXAMN010023944">
    <property type="protein sequence ID" value="CAK9082636.1"/>
    <property type="molecule type" value="Genomic_DNA"/>
</dbReference>
<sequence length="77" mass="8498">MSKPCKESLISGFTATPRDTQVTARRPAPFRRLRLHACLVLEGLCQAIPSRSPGFFEVPVEDIFEMLQSSCSRAGDS</sequence>
<name>A0ABP0Q3K8_9DINO</name>
<protein>
    <submittedName>
        <fullName evidence="1">Uncharacterized protein</fullName>
    </submittedName>
</protein>